<evidence type="ECO:0000256" key="1">
    <source>
        <dbReference type="SAM" id="Phobius"/>
    </source>
</evidence>
<proteinExistence type="predicted"/>
<sequence length="50" mass="5351">MRRISAALSAIVGTIAGVLSAIAGAIIGIVTLPFRVIQRLLTPSRRRHRT</sequence>
<organism evidence="2 3">
    <name type="scientific">Actinomadura meridiana</name>
    <dbReference type="NCBI Taxonomy" id="559626"/>
    <lineage>
        <taxon>Bacteria</taxon>
        <taxon>Bacillati</taxon>
        <taxon>Actinomycetota</taxon>
        <taxon>Actinomycetes</taxon>
        <taxon>Streptosporangiales</taxon>
        <taxon>Thermomonosporaceae</taxon>
        <taxon>Actinomadura</taxon>
    </lineage>
</organism>
<accession>A0ABP8CE01</accession>
<dbReference type="NCBIfam" id="NF040918">
    <property type="entry name" value="LPFR_fam"/>
    <property type="match status" value="1"/>
</dbReference>
<reference evidence="3" key="1">
    <citation type="journal article" date="2019" name="Int. J. Syst. Evol. Microbiol.">
        <title>The Global Catalogue of Microorganisms (GCM) 10K type strain sequencing project: providing services to taxonomists for standard genome sequencing and annotation.</title>
        <authorList>
            <consortium name="The Broad Institute Genomics Platform"/>
            <consortium name="The Broad Institute Genome Sequencing Center for Infectious Disease"/>
            <person name="Wu L."/>
            <person name="Ma J."/>
        </authorList>
    </citation>
    <scope>NUCLEOTIDE SEQUENCE [LARGE SCALE GENOMIC DNA]</scope>
    <source>
        <strain evidence="3">JCM 17440</strain>
    </source>
</reference>
<dbReference type="InterPro" id="IPR049849">
    <property type="entry name" value="LPFR_strepto"/>
</dbReference>
<gene>
    <name evidence="2" type="ORF">GCM10022254_52230</name>
</gene>
<keyword evidence="3" id="KW-1185">Reference proteome</keyword>
<dbReference type="Proteomes" id="UP001501710">
    <property type="component" value="Unassembled WGS sequence"/>
</dbReference>
<feature type="transmembrane region" description="Helical" evidence="1">
    <location>
        <begin position="6"/>
        <end position="37"/>
    </location>
</feature>
<keyword evidence="1" id="KW-1133">Transmembrane helix</keyword>
<evidence type="ECO:0000313" key="3">
    <source>
        <dbReference type="Proteomes" id="UP001501710"/>
    </source>
</evidence>
<protein>
    <submittedName>
        <fullName evidence="2">Uncharacterized protein</fullName>
    </submittedName>
</protein>
<dbReference type="RefSeq" id="WP_344901242.1">
    <property type="nucleotide sequence ID" value="NZ_BAABAS010000019.1"/>
</dbReference>
<name>A0ABP8CE01_9ACTN</name>
<keyword evidence="1" id="KW-0812">Transmembrane</keyword>
<keyword evidence="1" id="KW-0472">Membrane</keyword>
<evidence type="ECO:0000313" key="2">
    <source>
        <dbReference type="EMBL" id="GAA4238019.1"/>
    </source>
</evidence>
<comment type="caution">
    <text evidence="2">The sequence shown here is derived from an EMBL/GenBank/DDBJ whole genome shotgun (WGS) entry which is preliminary data.</text>
</comment>
<dbReference type="EMBL" id="BAABAS010000019">
    <property type="protein sequence ID" value="GAA4238019.1"/>
    <property type="molecule type" value="Genomic_DNA"/>
</dbReference>